<evidence type="ECO:0000259" key="1">
    <source>
        <dbReference type="Pfam" id="PF05970"/>
    </source>
</evidence>
<reference evidence="2" key="1">
    <citation type="submission" date="2020-05" db="EMBL/GenBank/DDBJ databases">
        <authorList>
            <person name="Chiriac C."/>
            <person name="Salcher M."/>
            <person name="Ghai R."/>
            <person name="Kavagutti S V."/>
        </authorList>
    </citation>
    <scope>NUCLEOTIDE SEQUENCE</scope>
</reference>
<proteinExistence type="predicted"/>
<dbReference type="InterPro" id="IPR051055">
    <property type="entry name" value="PIF1_helicase"/>
</dbReference>
<dbReference type="GO" id="GO:0000723">
    <property type="term" value="P:telomere maintenance"/>
    <property type="evidence" value="ECO:0007669"/>
    <property type="project" value="InterPro"/>
</dbReference>
<dbReference type="EMBL" id="CAEZTM010000073">
    <property type="protein sequence ID" value="CAB4579037.1"/>
    <property type="molecule type" value="Genomic_DNA"/>
</dbReference>
<dbReference type="GO" id="GO:0006281">
    <property type="term" value="P:DNA repair"/>
    <property type="evidence" value="ECO:0007669"/>
    <property type="project" value="InterPro"/>
</dbReference>
<dbReference type="AlphaFoldDB" id="A0A6J6ESS8"/>
<protein>
    <submittedName>
        <fullName evidence="2">Unannotated protein</fullName>
    </submittedName>
</protein>
<dbReference type="CDD" id="cd18809">
    <property type="entry name" value="SF1_C_RecD"/>
    <property type="match status" value="1"/>
</dbReference>
<organism evidence="2">
    <name type="scientific">freshwater metagenome</name>
    <dbReference type="NCBI Taxonomy" id="449393"/>
    <lineage>
        <taxon>unclassified sequences</taxon>
        <taxon>metagenomes</taxon>
        <taxon>ecological metagenomes</taxon>
    </lineage>
</organism>
<feature type="domain" description="DNA helicase Pif1-like DEAD-box helicase" evidence="1">
    <location>
        <begin position="7"/>
        <end position="209"/>
    </location>
</feature>
<dbReference type="GO" id="GO:0003678">
    <property type="term" value="F:DNA helicase activity"/>
    <property type="evidence" value="ECO:0007669"/>
    <property type="project" value="InterPro"/>
</dbReference>
<dbReference type="Pfam" id="PF05970">
    <property type="entry name" value="PIF1"/>
    <property type="match status" value="1"/>
</dbReference>
<dbReference type="SUPFAM" id="SSF52540">
    <property type="entry name" value="P-loop containing nucleoside triphosphate hydrolases"/>
    <property type="match status" value="2"/>
</dbReference>
<dbReference type="InterPro" id="IPR010285">
    <property type="entry name" value="DNA_helicase_pif1-like_DEAD"/>
</dbReference>
<accession>A0A6J6ESS8</accession>
<name>A0A6J6ESS8_9ZZZZ</name>
<evidence type="ECO:0000313" key="3">
    <source>
        <dbReference type="EMBL" id="CAB4643410.1"/>
    </source>
</evidence>
<evidence type="ECO:0000313" key="2">
    <source>
        <dbReference type="EMBL" id="CAB4579037.1"/>
    </source>
</evidence>
<dbReference type="Gene3D" id="3.40.50.300">
    <property type="entry name" value="P-loop containing nucleotide triphosphate hydrolases"/>
    <property type="match status" value="1"/>
</dbReference>
<gene>
    <name evidence="2" type="ORF">UFOPK1684_01258</name>
    <name evidence="3" type="ORF">UFOPK2158_00783</name>
</gene>
<dbReference type="PANTHER" id="PTHR47642">
    <property type="entry name" value="ATP-DEPENDENT DNA HELICASE"/>
    <property type="match status" value="1"/>
</dbReference>
<dbReference type="PANTHER" id="PTHR47642:SF5">
    <property type="entry name" value="ATP-DEPENDENT DNA HELICASE"/>
    <property type="match status" value="1"/>
</dbReference>
<dbReference type="EMBL" id="CAEZVY010000072">
    <property type="protein sequence ID" value="CAB4643410.1"/>
    <property type="molecule type" value="Genomic_DNA"/>
</dbReference>
<dbReference type="InterPro" id="IPR027417">
    <property type="entry name" value="P-loop_NTPase"/>
</dbReference>
<sequence length="434" mass="47783">MSDLVSLNPQQREILQGMEDTLDHLFITGRAGTGKTTLLHEFVATTAKRVAVCAPTGVAALAIGGQTIHSLLRLPLGIIGDRELGFIPKESLAVLANLDALVIDEVSMVSADVVDAIDRRLRQAKRRRNSPFGGIQMVMFGDPYQLSPVVSGQAEKAYFLDHYRSSWFFDAKVWLNTEMTTFELDTIHRQADGEFRAVLNALREGRMDPEMGRMLNERGMREPDDPELITLTTTNASVTRINSIALERLEGKAKIAHADIEGDFGSTSAYPADEQLVLKPGARVMFLRNDTAGPDGPRFVNGTIGTVTKITDTVGVDIDGEGVLVEPVTWEKIRYEYSPATKTISHDVVAEFTQFPLRLAWAVTIHKAQGKTLDAAVIDLGQRAFAPGQTYVAFSRLTSLDGLYLKRPLSPSDIIVDQDVLRFMSNPRGTNRLI</sequence>